<dbReference type="PANTHER" id="PTHR36111">
    <property type="entry name" value="INNER MEMBRANE PROTEIN-RELATED"/>
    <property type="match status" value="1"/>
</dbReference>
<dbReference type="EMBL" id="MJIH01000001">
    <property type="protein sequence ID" value="OLR64979.1"/>
    <property type="molecule type" value="Genomic_DNA"/>
</dbReference>
<dbReference type="STRING" id="1465756.BIV18_05360"/>
<proteinExistence type="predicted"/>
<reference evidence="1 2" key="1">
    <citation type="journal article" date="2016" name="Appl. Environ. Microbiol.">
        <title>Function and Phylogeny of Bacterial Butyryl Coenzyme A:Acetate Transferases and Their Diversity in the Proximal Colon of Swine.</title>
        <authorList>
            <person name="Trachsel J."/>
            <person name="Bayles D.O."/>
            <person name="Looft T."/>
            <person name="Levine U.Y."/>
            <person name="Allen H.K."/>
        </authorList>
    </citation>
    <scope>NUCLEOTIDE SEQUENCE [LARGE SCALE GENOMIC DNA]</scope>
    <source>
        <strain evidence="1 2">35-6-1</strain>
    </source>
</reference>
<dbReference type="InterPro" id="IPR007563">
    <property type="entry name" value="DUF554"/>
</dbReference>
<dbReference type="Proteomes" id="UP000187166">
    <property type="component" value="Unassembled WGS sequence"/>
</dbReference>
<organism evidence="1 2">
    <name type="scientific">Peptoniphilus porci</name>
    <dbReference type="NCBI Taxonomy" id="2652280"/>
    <lineage>
        <taxon>Bacteria</taxon>
        <taxon>Bacillati</taxon>
        <taxon>Bacillota</taxon>
        <taxon>Tissierellia</taxon>
        <taxon>Tissierellales</taxon>
        <taxon>Peptoniphilaceae</taxon>
        <taxon>Peptoniphilus</taxon>
    </lineage>
</organism>
<evidence type="ECO:0000313" key="1">
    <source>
        <dbReference type="EMBL" id="OLR64979.1"/>
    </source>
</evidence>
<keyword evidence="2" id="KW-1185">Reference proteome</keyword>
<dbReference type="PANTHER" id="PTHR36111:SF2">
    <property type="entry name" value="INNER MEMBRANE PROTEIN"/>
    <property type="match status" value="1"/>
</dbReference>
<gene>
    <name evidence="1" type="ORF">BIV18_05360</name>
</gene>
<dbReference type="AlphaFoldDB" id="A0A1U7LZZ7"/>
<dbReference type="Pfam" id="PF04474">
    <property type="entry name" value="DUF554"/>
    <property type="match status" value="1"/>
</dbReference>
<sequence>MLGVFVNAISVLVLGLFGSFVGDKFPKNIQESIMKFLPVCVLIIGVRSSLEGEIIVVIISIVLGVAIGELLKIDDKLNNFTDFIKSKFINSEDTRFSEGFITTSLIFCVGSMGILGCIDAGVKGDNDILFAKAVMDGLTAFFFATTFGKGVSFSAIPVFIYQAILVFLSGFLLPVFTQEVAANLSGTGGVMIIAICLYMLKLVDFKLANSTPAIFIPVIYGLILKFI</sequence>
<accession>A0A848R9G5</accession>
<name>A0A1U7LZZ7_9FIRM</name>
<comment type="caution">
    <text evidence="1">The sequence shown here is derived from an EMBL/GenBank/DDBJ whole genome shotgun (WGS) entry which is preliminary data.</text>
</comment>
<dbReference type="RefSeq" id="WP_075659621.1">
    <property type="nucleotide sequence ID" value="NZ_JABDSR010000002.1"/>
</dbReference>
<protein>
    <submittedName>
        <fullName evidence="1">Uncharacterized protein</fullName>
    </submittedName>
</protein>
<evidence type="ECO:0000313" key="2">
    <source>
        <dbReference type="Proteomes" id="UP000187166"/>
    </source>
</evidence>
<accession>A0A1U7LZZ7</accession>